<organism evidence="1 2">
    <name type="scientific">Croceitalea rosinachiae</name>
    <dbReference type="NCBI Taxonomy" id="3075596"/>
    <lineage>
        <taxon>Bacteria</taxon>
        <taxon>Pseudomonadati</taxon>
        <taxon>Bacteroidota</taxon>
        <taxon>Flavobacteriia</taxon>
        <taxon>Flavobacteriales</taxon>
        <taxon>Flavobacteriaceae</taxon>
        <taxon>Croceitalea</taxon>
    </lineage>
</organism>
<name>A0ABU3ABR7_9FLAO</name>
<reference evidence="1 2" key="1">
    <citation type="submission" date="2023-09" db="EMBL/GenBank/DDBJ databases">
        <authorList>
            <person name="Rey-Velasco X."/>
        </authorList>
    </citation>
    <scope>NUCLEOTIDE SEQUENCE [LARGE SCALE GENOMIC DNA]</scope>
    <source>
        <strain evidence="1 2">F388</strain>
    </source>
</reference>
<protein>
    <submittedName>
        <fullName evidence="1">Uncharacterized protein</fullName>
    </submittedName>
</protein>
<evidence type="ECO:0000313" key="2">
    <source>
        <dbReference type="Proteomes" id="UP001255246"/>
    </source>
</evidence>
<keyword evidence="2" id="KW-1185">Reference proteome</keyword>
<comment type="caution">
    <text evidence="1">The sequence shown here is derived from an EMBL/GenBank/DDBJ whole genome shotgun (WGS) entry which is preliminary data.</text>
</comment>
<proteinExistence type="predicted"/>
<evidence type="ECO:0000313" key="1">
    <source>
        <dbReference type="EMBL" id="MDT0607265.1"/>
    </source>
</evidence>
<dbReference type="RefSeq" id="WP_311350824.1">
    <property type="nucleotide sequence ID" value="NZ_JAVRHR010000002.1"/>
</dbReference>
<dbReference type="EMBL" id="JAVRHR010000002">
    <property type="protein sequence ID" value="MDT0607265.1"/>
    <property type="molecule type" value="Genomic_DNA"/>
</dbReference>
<sequence>MIPEIFETFKTTLSNIAPEKDWPPALQSLWYAANGQWVSSHNIAQDLNTKIGSWIHTHLHHVEGDKFNAGYWYNQAEKSFCKTSFDDEIKEIVDAFLDSS</sequence>
<gene>
    <name evidence="1" type="ORF">RM706_09500</name>
</gene>
<accession>A0ABU3ABR7</accession>
<dbReference type="Proteomes" id="UP001255246">
    <property type="component" value="Unassembled WGS sequence"/>
</dbReference>